<dbReference type="Proteomes" id="UP000291981">
    <property type="component" value="Unassembled WGS sequence"/>
</dbReference>
<dbReference type="OrthoDB" id="1443906at2"/>
<sequence length="203" mass="22474">MFTSVIISVVGGIIFILFAILYRKNPGLSVGLASIGIVLLIYGGFTYGSMNPIPINETFDTGNKLQVEYPVTQVQVISPVAGDAVNCRILSMGVYPENHNKDIWVLLRPSDEKFYPQSDWTNTSYKENGKWQVVTRFGGDQGEAYDLFVYETDSIASAFFSETIAQWKAANAYEGLTTEELPPGATEIDKIQVTLENNCRGIH</sequence>
<keyword evidence="1" id="KW-1133">Transmembrane helix</keyword>
<comment type="caution">
    <text evidence="2">The sequence shown here is derived from an EMBL/GenBank/DDBJ whole genome shotgun (WGS) entry which is preliminary data.</text>
</comment>
<evidence type="ECO:0008006" key="4">
    <source>
        <dbReference type="Google" id="ProtNLM"/>
    </source>
</evidence>
<dbReference type="AlphaFoldDB" id="A0A4Q8QED9"/>
<dbReference type="EMBL" id="SGIU01000001">
    <property type="protein sequence ID" value="TAI48825.1"/>
    <property type="molecule type" value="Genomic_DNA"/>
</dbReference>
<gene>
    <name evidence="2" type="ORF">EW142_03230</name>
</gene>
<accession>A0A4Q8QED9</accession>
<evidence type="ECO:0000313" key="2">
    <source>
        <dbReference type="EMBL" id="TAI48825.1"/>
    </source>
</evidence>
<organism evidence="2 3">
    <name type="scientific">Flagellimonas allohymeniacidonis</name>
    <dbReference type="NCBI Taxonomy" id="2517819"/>
    <lineage>
        <taxon>Bacteria</taxon>
        <taxon>Pseudomonadati</taxon>
        <taxon>Bacteroidota</taxon>
        <taxon>Flavobacteriia</taxon>
        <taxon>Flavobacteriales</taxon>
        <taxon>Flavobacteriaceae</taxon>
        <taxon>Flagellimonas</taxon>
    </lineage>
</organism>
<proteinExistence type="predicted"/>
<dbReference type="RefSeq" id="WP_130609577.1">
    <property type="nucleotide sequence ID" value="NZ_SGIU01000001.1"/>
</dbReference>
<evidence type="ECO:0000313" key="3">
    <source>
        <dbReference type="Proteomes" id="UP000291981"/>
    </source>
</evidence>
<keyword evidence="1" id="KW-0812">Transmembrane</keyword>
<keyword evidence="1" id="KW-0472">Membrane</keyword>
<feature type="transmembrane region" description="Helical" evidence="1">
    <location>
        <begin position="30"/>
        <end position="50"/>
    </location>
</feature>
<reference evidence="2 3" key="1">
    <citation type="submission" date="2019-02" db="EMBL/GenBank/DDBJ databases">
        <title>Draft genome sequence of Muricauda sp. 176CP4-71.</title>
        <authorList>
            <person name="Park J.-S."/>
        </authorList>
    </citation>
    <scope>NUCLEOTIDE SEQUENCE [LARGE SCALE GENOMIC DNA]</scope>
    <source>
        <strain evidence="2 3">176CP4-71</strain>
    </source>
</reference>
<feature type="transmembrane region" description="Helical" evidence="1">
    <location>
        <begin position="6"/>
        <end position="23"/>
    </location>
</feature>
<evidence type="ECO:0000256" key="1">
    <source>
        <dbReference type="SAM" id="Phobius"/>
    </source>
</evidence>
<protein>
    <recommendedName>
        <fullName evidence="4">DUF2892 domain-containing protein</fullName>
    </recommendedName>
</protein>
<name>A0A4Q8QED9_9FLAO</name>
<keyword evidence="3" id="KW-1185">Reference proteome</keyword>